<evidence type="ECO:0000256" key="8">
    <source>
        <dbReference type="ARBA" id="ARBA00022989"/>
    </source>
</evidence>
<accession>A0A286MM71</accession>
<keyword evidence="5" id="KW-0946">Virion</keyword>
<evidence type="ECO:0000256" key="6">
    <source>
        <dbReference type="ARBA" id="ARBA00022870"/>
    </source>
</evidence>
<evidence type="ECO:0000256" key="5">
    <source>
        <dbReference type="ARBA" id="ARBA00022844"/>
    </source>
</evidence>
<dbReference type="RefSeq" id="YP_010084981.1">
    <property type="nucleotide sequence ID" value="NC_055166.1"/>
</dbReference>
<organism evidence="15">
    <name type="scientific">Beluga whale alphaherpesvirus 1</name>
    <dbReference type="NCBI Taxonomy" id="1434720"/>
    <lineage>
        <taxon>Viruses</taxon>
        <taxon>Duplodnaviria</taxon>
        <taxon>Heunggongvirae</taxon>
        <taxon>Peploviricota</taxon>
        <taxon>Herviviricetes</taxon>
        <taxon>Herpesvirales</taxon>
        <taxon>Orthoherpesviridae</taxon>
        <taxon>Alphaherpesvirinae</taxon>
        <taxon>Varicellovirus</taxon>
        <taxon>Varicellovirus monodontidalpha1</taxon>
        <taxon>Monodontid alphaherpesvirus 1</taxon>
    </lineage>
</organism>
<protein>
    <submittedName>
        <fullName evidence="15">Envelope glycoprotein M</fullName>
    </submittedName>
</protein>
<evidence type="ECO:0000313" key="16">
    <source>
        <dbReference type="Proteomes" id="UP000297205"/>
    </source>
</evidence>
<keyword evidence="7 15" id="KW-0261">Viral envelope protein</keyword>
<keyword evidence="12" id="KW-0325">Glycoprotein</keyword>
<keyword evidence="9" id="KW-1039">Host endosome</keyword>
<evidence type="ECO:0000313" key="15">
    <source>
        <dbReference type="EMBL" id="ASW27097.1"/>
    </source>
</evidence>
<keyword evidence="8 14" id="KW-1133">Transmembrane helix</keyword>
<feature type="transmembrane region" description="Helical" evidence="14">
    <location>
        <begin position="82"/>
        <end position="104"/>
    </location>
</feature>
<evidence type="ECO:0000256" key="11">
    <source>
        <dbReference type="ARBA" id="ARBA00023157"/>
    </source>
</evidence>
<keyword evidence="16" id="KW-1185">Reference proteome</keyword>
<sequence length="425" mass="45795">MSVLDRVETICWRTWMVQASGFALLAVLLIATLISASVEAAGLPCFYAAVVDYAPRNVTADGGATRGLQPALFLEAPTTAAFFAYTALVLFCMAMCNVAIPATIRREGQRSRALRRSIVALASMTSPPAALFLGALLAWTLQTVVLCLSHKLVSLSAVLYVCHACLLVPFFVYYCGAGMPRAAYVGLADTVKYNSPRLYILLHYSRAINANLLGGALALGIGVAPLMLGQLMATGLQMAFWRTIAGAITMFAVCAIVYLVSAELVFSHYVQMLVGPAFGILVAAGCMGVSLNDYSARLAPVIAACAPNLPLAVRVTLAAVGLFAALMLVVRLVRAYLYHRRKNSAFYGRVTKVRRRAARYVQRVRKARGRGRDADAEPLFDSDGFGGAGEGDGDDAYEVPDDEEPVYEEPAAYQKRPTPRSYTQY</sequence>
<keyword evidence="10 14" id="KW-0472">Membrane</keyword>
<evidence type="ECO:0000256" key="2">
    <source>
        <dbReference type="ARBA" id="ARBA00022562"/>
    </source>
</evidence>
<dbReference type="GO" id="GO:0019031">
    <property type="term" value="C:viral envelope"/>
    <property type="evidence" value="ECO:0007669"/>
    <property type="project" value="UniProtKB-KW"/>
</dbReference>
<dbReference type="Proteomes" id="UP000297205">
    <property type="component" value="Segment"/>
</dbReference>
<proteinExistence type="inferred from homology"/>
<evidence type="ECO:0000256" key="14">
    <source>
        <dbReference type="SAM" id="Phobius"/>
    </source>
</evidence>
<keyword evidence="4" id="KW-1040">Host Golgi apparatus</keyword>
<name>A0A286MM71_9ALPH</name>
<keyword evidence="3 14" id="KW-0812">Transmembrane</keyword>
<reference evidence="15" key="1">
    <citation type="submission" date="2017-08" db="EMBL/GenBank/DDBJ databases">
        <title>Genome sequence of an alphaherpesvirus from a beluga whale (Delphinapterus leucas).</title>
        <authorList>
            <person name="Davison A.J."/>
            <person name="Nielsen O."/>
            <person name="Subramaniam K."/>
            <person name="Jacob J.M."/>
            <person name="Romero C.H."/>
            <person name="Burek-Huntington K.A."/>
            <person name="Waltzek T.B."/>
        </authorList>
    </citation>
    <scope>NUCLEOTIDE SEQUENCE [LARGE SCALE GENOMIC DNA]</scope>
    <source>
        <strain evidence="15">LN3131-1</strain>
    </source>
</reference>
<evidence type="ECO:0000256" key="10">
    <source>
        <dbReference type="ARBA" id="ARBA00023136"/>
    </source>
</evidence>
<evidence type="ECO:0000256" key="3">
    <source>
        <dbReference type="ARBA" id="ARBA00022692"/>
    </source>
</evidence>
<feature type="transmembrane region" description="Helical" evidence="14">
    <location>
        <begin position="272"/>
        <end position="291"/>
    </location>
</feature>
<keyword evidence="6" id="KW-1043">Host membrane</keyword>
<evidence type="ECO:0000256" key="1">
    <source>
        <dbReference type="ARBA" id="ARBA00003017"/>
    </source>
</evidence>
<feature type="compositionally biased region" description="Acidic residues" evidence="13">
    <location>
        <begin position="391"/>
        <end position="407"/>
    </location>
</feature>
<dbReference type="PRINTS" id="PR00333">
    <property type="entry name" value="HSVINTEGRLMP"/>
</dbReference>
<dbReference type="Pfam" id="PF01528">
    <property type="entry name" value="Herpes_glycop"/>
    <property type="match status" value="1"/>
</dbReference>
<feature type="region of interest" description="Disordered" evidence="13">
    <location>
        <begin position="369"/>
        <end position="425"/>
    </location>
</feature>
<feature type="transmembrane region" description="Helical" evidence="14">
    <location>
        <begin position="116"/>
        <end position="140"/>
    </location>
</feature>
<evidence type="ECO:0000256" key="7">
    <source>
        <dbReference type="ARBA" id="ARBA00022879"/>
    </source>
</evidence>
<evidence type="ECO:0000256" key="4">
    <source>
        <dbReference type="ARBA" id="ARBA00022812"/>
    </source>
</evidence>
<feature type="transmembrane region" description="Helical" evidence="14">
    <location>
        <begin position="212"/>
        <end position="233"/>
    </location>
</feature>
<dbReference type="EMBL" id="MF678601">
    <property type="protein sequence ID" value="ASW27097.1"/>
    <property type="molecule type" value="Genomic_DNA"/>
</dbReference>
<dbReference type="InterPro" id="IPR000785">
    <property type="entry name" value="Herpes_glycop_M"/>
</dbReference>
<evidence type="ECO:0000256" key="12">
    <source>
        <dbReference type="ARBA" id="ARBA00023180"/>
    </source>
</evidence>
<keyword evidence="11" id="KW-1015">Disulfide bond</keyword>
<feature type="transmembrane region" description="Helical" evidence="14">
    <location>
        <begin position="152"/>
        <end position="174"/>
    </location>
</feature>
<dbReference type="GeneID" id="65100002"/>
<keyword evidence="2" id="KW-1048">Host nucleus</keyword>
<feature type="transmembrane region" description="Helical" evidence="14">
    <location>
        <begin position="311"/>
        <end position="333"/>
    </location>
</feature>
<comment type="function">
    <text evidence="1">Envelope glycoprotein important for virion assembly and egress. Plays a role in the correct incorporation of gH-gL into virion membrane. Directs the glycoprotein N (gN) to the host trans-Golgi network.</text>
</comment>
<evidence type="ECO:0000256" key="13">
    <source>
        <dbReference type="SAM" id="MobiDB-lite"/>
    </source>
</evidence>
<dbReference type="HAMAP" id="MF_04035">
    <property type="entry name" value="HSV_GM"/>
    <property type="match status" value="1"/>
</dbReference>
<gene>
    <name evidence="15" type="primary">UL10</name>
</gene>
<evidence type="ECO:0000256" key="9">
    <source>
        <dbReference type="ARBA" id="ARBA00023046"/>
    </source>
</evidence>
<feature type="transmembrane region" description="Helical" evidence="14">
    <location>
        <begin position="239"/>
        <end position="260"/>
    </location>
</feature>
<dbReference type="KEGG" id="vg:65100002"/>